<dbReference type="EMBL" id="LMVN01000024">
    <property type="protein sequence ID" value="PAV06884.1"/>
    <property type="molecule type" value="Genomic_DNA"/>
</dbReference>
<keyword evidence="2" id="KW-0862">Zinc</keyword>
<dbReference type="OrthoDB" id="275101at2157"/>
<dbReference type="PANTHER" id="PTHR40704:SF1">
    <property type="entry name" value="TRANSCRIPTION ELONGATION FACTOR SPT4"/>
    <property type="match status" value="1"/>
</dbReference>
<protein>
    <recommendedName>
        <fullName evidence="2">Transcription elongation factor Spt4</fullName>
    </recommendedName>
</protein>
<dbReference type="InterPro" id="IPR022800">
    <property type="entry name" value="Spt4/RpoE2_Znf"/>
</dbReference>
<name>A0A2A2HC97_9EURY</name>
<evidence type="ECO:0000313" key="4">
    <source>
        <dbReference type="EMBL" id="PAV06884.1"/>
    </source>
</evidence>
<sequence>MAERACQRCKYISYDKKCPICDSETSSDWSGLIVVTDPDNSKLAEELNITMPGRYALKVNK</sequence>
<feature type="binding site" evidence="2">
    <location>
        <position position="18"/>
    </location>
    <ligand>
        <name>Zn(2+)</name>
        <dbReference type="ChEBI" id="CHEBI:29105"/>
    </ligand>
</feature>
<evidence type="ECO:0000256" key="2">
    <source>
        <dbReference type="HAMAP-Rule" id="MF_00949"/>
    </source>
</evidence>
<comment type="function">
    <text evidence="2">Stimulates transcription elongation.</text>
</comment>
<dbReference type="RefSeq" id="WP_095609059.1">
    <property type="nucleotide sequence ID" value="NZ_CANQEZ010000002.1"/>
</dbReference>
<accession>A0A2A2HC97</accession>
<dbReference type="Proteomes" id="UP000246004">
    <property type="component" value="Unassembled WGS sequence"/>
</dbReference>
<dbReference type="Pfam" id="PF06093">
    <property type="entry name" value="Spt4"/>
    <property type="match status" value="1"/>
</dbReference>
<keyword evidence="4" id="KW-0548">Nucleotidyltransferase</keyword>
<comment type="caution">
    <text evidence="4">The sequence shown here is derived from an EMBL/GenBank/DDBJ whole genome shotgun (WGS) entry which is preliminary data.</text>
</comment>
<evidence type="ECO:0000256" key="1">
    <source>
        <dbReference type="ARBA" id="ARBA00023163"/>
    </source>
</evidence>
<dbReference type="GO" id="GO:0000428">
    <property type="term" value="C:DNA-directed RNA polymerase complex"/>
    <property type="evidence" value="ECO:0007669"/>
    <property type="project" value="UniProtKB-KW"/>
</dbReference>
<comment type="similarity">
    <text evidence="2">Belongs to the archaeal Spt4 family.</text>
</comment>
<evidence type="ECO:0000313" key="5">
    <source>
        <dbReference type="EMBL" id="PWL08644.1"/>
    </source>
</evidence>
<feature type="domain" description="Spt4/RpoE2 zinc finger" evidence="3">
    <location>
        <begin position="3"/>
        <end position="60"/>
    </location>
</feature>
<dbReference type="HAMAP" id="MF_00949">
    <property type="entry name" value="Spt4_arch"/>
    <property type="match status" value="1"/>
</dbReference>
<dbReference type="Proteomes" id="UP000217528">
    <property type="component" value="Unassembled WGS sequence"/>
</dbReference>
<comment type="subunit">
    <text evidence="2">Heterodimer composed of Spt4 and Spt5.</text>
</comment>
<dbReference type="SMART" id="SM01389">
    <property type="entry name" value="Spt4"/>
    <property type="match status" value="1"/>
</dbReference>
<dbReference type="EMBL" id="LWMS01000010">
    <property type="protein sequence ID" value="PWL08644.1"/>
    <property type="molecule type" value="Genomic_DNA"/>
</dbReference>
<evidence type="ECO:0000313" key="7">
    <source>
        <dbReference type="Proteomes" id="UP000246004"/>
    </source>
</evidence>
<keyword evidence="6" id="KW-1185">Reference proteome</keyword>
<keyword evidence="4" id="KW-0808">Transferase</keyword>
<reference evidence="5 7" key="1">
    <citation type="submission" date="2016-04" db="EMBL/GenBank/DDBJ databases">
        <title>Genome sequence of Methanosphaera cuniculi DSM 4103.</title>
        <authorList>
            <person name="Poehlein A."/>
            <person name="Seedorf H."/>
            <person name="Daniel R."/>
        </authorList>
    </citation>
    <scope>NUCLEOTIDE SEQUENCE [LARGE SCALE GENOMIC DNA]</scope>
    <source>
        <strain evidence="5 7">DSM 4103</strain>
    </source>
</reference>
<keyword evidence="2" id="KW-0479">Metal-binding</keyword>
<gene>
    <name evidence="2" type="primary">spt4</name>
    <name evidence="4" type="ORF">ASJ82_07135</name>
    <name evidence="5" type="ORF">MSCUN_03570</name>
</gene>
<organism evidence="4 6">
    <name type="scientific">Methanosphaera cuniculi</name>
    <dbReference type="NCBI Taxonomy" id="1077256"/>
    <lineage>
        <taxon>Archaea</taxon>
        <taxon>Methanobacteriati</taxon>
        <taxon>Methanobacteriota</taxon>
        <taxon>Methanomada group</taxon>
        <taxon>Methanobacteria</taxon>
        <taxon>Methanobacteriales</taxon>
        <taxon>Methanobacteriaceae</taxon>
        <taxon>Methanosphaera</taxon>
    </lineage>
</organism>
<dbReference type="InterPro" id="IPR007178">
    <property type="entry name" value="Spt4_arch"/>
</dbReference>
<dbReference type="NCBIfam" id="NF041664">
    <property type="entry name" value="RNAP_arch_Epp"/>
    <property type="match status" value="1"/>
</dbReference>
<dbReference type="GO" id="GO:0006355">
    <property type="term" value="P:regulation of DNA-templated transcription"/>
    <property type="evidence" value="ECO:0007669"/>
    <property type="project" value="UniProtKB-UniRule"/>
</dbReference>
<dbReference type="InterPro" id="IPR038589">
    <property type="entry name" value="Spt4_dom_sf"/>
</dbReference>
<dbReference type="SUPFAM" id="SSF63393">
    <property type="entry name" value="RNA polymerase subunits"/>
    <property type="match status" value="1"/>
</dbReference>
<dbReference type="InterPro" id="IPR029040">
    <property type="entry name" value="RPABC4/Spt4"/>
</dbReference>
<keyword evidence="2" id="KW-0805">Transcription regulation</keyword>
<dbReference type="GO" id="GO:0016779">
    <property type="term" value="F:nucleotidyltransferase activity"/>
    <property type="evidence" value="ECO:0007669"/>
    <property type="project" value="UniProtKB-KW"/>
</dbReference>
<dbReference type="PANTHER" id="PTHR40704">
    <property type="entry name" value="TRANSCRIPTION ELONGATION FACTOR SPT4"/>
    <property type="match status" value="1"/>
</dbReference>
<feature type="binding site" evidence="2">
    <location>
        <position position="6"/>
    </location>
    <ligand>
        <name>Zn(2+)</name>
        <dbReference type="ChEBI" id="CHEBI:29105"/>
    </ligand>
</feature>
<keyword evidence="1 2" id="KW-0804">Transcription</keyword>
<feature type="binding site" evidence="2">
    <location>
        <position position="9"/>
    </location>
    <ligand>
        <name>Zn(2+)</name>
        <dbReference type="ChEBI" id="CHEBI:29105"/>
    </ligand>
</feature>
<evidence type="ECO:0000259" key="3">
    <source>
        <dbReference type="SMART" id="SM01389"/>
    </source>
</evidence>
<feature type="binding site" evidence="2">
    <location>
        <position position="21"/>
    </location>
    <ligand>
        <name>Zn(2+)</name>
        <dbReference type="ChEBI" id="CHEBI:29105"/>
    </ligand>
</feature>
<evidence type="ECO:0000313" key="6">
    <source>
        <dbReference type="Proteomes" id="UP000217528"/>
    </source>
</evidence>
<proteinExistence type="inferred from homology"/>
<dbReference type="GO" id="GO:0008270">
    <property type="term" value="F:zinc ion binding"/>
    <property type="evidence" value="ECO:0007669"/>
    <property type="project" value="UniProtKB-UniRule"/>
</dbReference>
<reference evidence="4 6" key="2">
    <citation type="journal article" date="2017" name="BMC Genomics">
        <title>Genomic analysis of methanogenic archaea reveals a shift towards energy conservation.</title>
        <authorList>
            <person name="Gilmore S.P."/>
            <person name="Henske J.K."/>
            <person name="Sexton J.A."/>
            <person name="Solomon K.V."/>
            <person name="Seppala S."/>
            <person name="Yoo J.I."/>
            <person name="Huyett L.M."/>
            <person name="Pressman A."/>
            <person name="Cogan J.Z."/>
            <person name="Kivenson V."/>
            <person name="Peng X."/>
            <person name="Tan Y."/>
            <person name="Valentine D.L."/>
            <person name="O'Malley M.A."/>
        </authorList>
    </citation>
    <scope>NUCLEOTIDE SEQUENCE [LARGE SCALE GENOMIC DNA]</scope>
    <source>
        <strain evidence="4 6">1R-7</strain>
    </source>
</reference>
<dbReference type="Gene3D" id="2.20.28.90">
    <property type="match status" value="1"/>
</dbReference>
<dbReference type="AlphaFoldDB" id="A0A2A2HC97"/>
<keyword evidence="4" id="KW-0240">DNA-directed RNA polymerase</keyword>